<gene>
    <name evidence="3" type="ORF">E6W39_37150</name>
</gene>
<accession>A0A540WCX2</accession>
<protein>
    <recommendedName>
        <fullName evidence="5">Secreted protein</fullName>
    </recommendedName>
</protein>
<keyword evidence="4" id="KW-1185">Reference proteome</keyword>
<dbReference type="AlphaFoldDB" id="A0A540WCX2"/>
<name>A0A540WCX2_9ACTN</name>
<evidence type="ECO:0000313" key="4">
    <source>
        <dbReference type="Proteomes" id="UP000319103"/>
    </source>
</evidence>
<dbReference type="EMBL" id="VIGB01000003">
    <property type="protein sequence ID" value="TQF06792.1"/>
    <property type="molecule type" value="Genomic_DNA"/>
</dbReference>
<feature type="region of interest" description="Disordered" evidence="1">
    <location>
        <begin position="50"/>
        <end position="73"/>
    </location>
</feature>
<dbReference type="Proteomes" id="UP000319103">
    <property type="component" value="Unassembled WGS sequence"/>
</dbReference>
<organism evidence="3 4">
    <name type="scientific">Kitasatospora acidiphila</name>
    <dbReference type="NCBI Taxonomy" id="2567942"/>
    <lineage>
        <taxon>Bacteria</taxon>
        <taxon>Bacillati</taxon>
        <taxon>Actinomycetota</taxon>
        <taxon>Actinomycetes</taxon>
        <taxon>Kitasatosporales</taxon>
        <taxon>Streptomycetaceae</taxon>
        <taxon>Kitasatospora</taxon>
    </lineage>
</organism>
<feature type="chain" id="PRO_5021909902" description="Secreted protein" evidence="2">
    <location>
        <begin position="23"/>
        <end position="73"/>
    </location>
</feature>
<comment type="caution">
    <text evidence="3">The sequence shown here is derived from an EMBL/GenBank/DDBJ whole genome shotgun (WGS) entry which is preliminary data.</text>
</comment>
<dbReference type="RefSeq" id="WP_141637199.1">
    <property type="nucleotide sequence ID" value="NZ_VIGB01000003.1"/>
</dbReference>
<proteinExistence type="predicted"/>
<evidence type="ECO:0000313" key="3">
    <source>
        <dbReference type="EMBL" id="TQF06792.1"/>
    </source>
</evidence>
<feature type="compositionally biased region" description="Low complexity" evidence="1">
    <location>
        <begin position="50"/>
        <end position="66"/>
    </location>
</feature>
<reference evidence="3 4" key="1">
    <citation type="submission" date="2019-06" db="EMBL/GenBank/DDBJ databases">
        <title>Description of Kitasatospora acidophila sp. nov. isolated from pine grove soil, and reclassification of Streptomyces novaecaesareae to Kitasatospora novaeceasareae comb. nov.</title>
        <authorList>
            <person name="Kim M.J."/>
        </authorList>
    </citation>
    <scope>NUCLEOTIDE SEQUENCE [LARGE SCALE GENOMIC DNA]</scope>
    <source>
        <strain evidence="3 4">MMS16-CNU292</strain>
    </source>
</reference>
<feature type="signal peptide" evidence="2">
    <location>
        <begin position="1"/>
        <end position="22"/>
    </location>
</feature>
<sequence>MLAVTSLAVGVAASLAAPSAHAAESIGDGTTPNFAGSHLLPLQLDELLGHHQQAAGGQQPTTSTTGNLLPGLG</sequence>
<evidence type="ECO:0000256" key="2">
    <source>
        <dbReference type="SAM" id="SignalP"/>
    </source>
</evidence>
<evidence type="ECO:0000256" key="1">
    <source>
        <dbReference type="SAM" id="MobiDB-lite"/>
    </source>
</evidence>
<evidence type="ECO:0008006" key="5">
    <source>
        <dbReference type="Google" id="ProtNLM"/>
    </source>
</evidence>
<keyword evidence="2" id="KW-0732">Signal</keyword>